<accession>A0ABW2FA53</accession>
<dbReference type="InterPro" id="IPR030664">
    <property type="entry name" value="SdhA/FrdA/AprA"/>
</dbReference>
<evidence type="ECO:0000256" key="2">
    <source>
        <dbReference type="ARBA" id="ARBA00023002"/>
    </source>
</evidence>
<dbReference type="RefSeq" id="WP_378046115.1">
    <property type="nucleotide sequence ID" value="NZ_JBHMDN010000010.1"/>
</dbReference>
<dbReference type="InterPro" id="IPR003953">
    <property type="entry name" value="FAD-dep_OxRdtase_2_FAD-bd"/>
</dbReference>
<evidence type="ECO:0000259" key="5">
    <source>
        <dbReference type="Pfam" id="PF02910"/>
    </source>
</evidence>
<dbReference type="SUPFAM" id="SSF51905">
    <property type="entry name" value="FAD/NAD(P)-binding domain"/>
    <property type="match status" value="1"/>
</dbReference>
<organism evidence="6 7">
    <name type="scientific">Cohnella cellulosilytica</name>
    <dbReference type="NCBI Taxonomy" id="986710"/>
    <lineage>
        <taxon>Bacteria</taxon>
        <taxon>Bacillati</taxon>
        <taxon>Bacillota</taxon>
        <taxon>Bacilli</taxon>
        <taxon>Bacillales</taxon>
        <taxon>Paenibacillaceae</taxon>
        <taxon>Cohnella</taxon>
    </lineage>
</organism>
<gene>
    <name evidence="6" type="ORF">ACFQMJ_16410</name>
</gene>
<evidence type="ECO:0000259" key="4">
    <source>
        <dbReference type="Pfam" id="PF00890"/>
    </source>
</evidence>
<dbReference type="PANTHER" id="PTHR11632:SF51">
    <property type="entry name" value="SUCCINATE DEHYDROGENASE [UBIQUINONE] FLAVOPROTEIN SUBUNIT, MITOCHONDRIAL"/>
    <property type="match status" value="1"/>
</dbReference>
<evidence type="ECO:0000313" key="7">
    <source>
        <dbReference type="Proteomes" id="UP001596378"/>
    </source>
</evidence>
<dbReference type="SUPFAM" id="SSF46977">
    <property type="entry name" value="Succinate dehydrogenase/fumarate reductase flavoprotein C-terminal domain"/>
    <property type="match status" value="1"/>
</dbReference>
<keyword evidence="3" id="KW-0732">Signal</keyword>
<dbReference type="InterPro" id="IPR036188">
    <property type="entry name" value="FAD/NAD-bd_sf"/>
</dbReference>
<dbReference type="InterPro" id="IPR015939">
    <property type="entry name" value="Fum_Rdtase/Succ_DH_flav-like_C"/>
</dbReference>
<feature type="domain" description="FAD-dependent oxidoreductase 2 FAD-binding" evidence="4">
    <location>
        <begin position="6"/>
        <end position="211"/>
    </location>
</feature>
<comment type="caution">
    <text evidence="6">The sequence shown here is derived from an EMBL/GenBank/DDBJ whole genome shotgun (WGS) entry which is preliminary data.</text>
</comment>
<dbReference type="Proteomes" id="UP001596378">
    <property type="component" value="Unassembled WGS sequence"/>
</dbReference>
<dbReference type="Pfam" id="PF02910">
    <property type="entry name" value="Succ_DH_flav_C"/>
    <property type="match status" value="1"/>
</dbReference>
<protein>
    <submittedName>
        <fullName evidence="6">FAD-dependent oxidoreductase</fullName>
    </submittedName>
</protein>
<name>A0ABW2FA53_9BACL</name>
<dbReference type="Gene3D" id="1.20.58.100">
    <property type="entry name" value="Fumarate reductase/succinate dehydrogenase flavoprotein-like, C-terminal domain"/>
    <property type="match status" value="1"/>
</dbReference>
<dbReference type="InterPro" id="IPR037099">
    <property type="entry name" value="Fum_R/Succ_DH_flav-like_C_sf"/>
</dbReference>
<feature type="signal peptide" evidence="3">
    <location>
        <begin position="1"/>
        <end position="19"/>
    </location>
</feature>
<dbReference type="Pfam" id="PF00890">
    <property type="entry name" value="FAD_binding_2"/>
    <property type="match status" value="1"/>
</dbReference>
<feature type="domain" description="Fumarate reductase/succinate dehydrogenase flavoprotein-like C-terminal" evidence="5">
    <location>
        <begin position="425"/>
        <end position="495"/>
    </location>
</feature>
<evidence type="ECO:0000256" key="3">
    <source>
        <dbReference type="SAM" id="SignalP"/>
    </source>
</evidence>
<dbReference type="EMBL" id="JBHTAI010000009">
    <property type="protein sequence ID" value="MFC7150111.1"/>
    <property type="molecule type" value="Genomic_DNA"/>
</dbReference>
<keyword evidence="7" id="KW-1185">Reference proteome</keyword>
<keyword evidence="2" id="KW-0560">Oxidoreductase</keyword>
<evidence type="ECO:0000313" key="6">
    <source>
        <dbReference type="EMBL" id="MFC7150111.1"/>
    </source>
</evidence>
<dbReference type="PRINTS" id="PR00368">
    <property type="entry name" value="FADPNR"/>
</dbReference>
<dbReference type="Gene3D" id="3.50.50.60">
    <property type="entry name" value="FAD/NAD(P)-binding domain"/>
    <property type="match status" value="1"/>
</dbReference>
<evidence type="ECO:0000256" key="1">
    <source>
        <dbReference type="ARBA" id="ARBA00022630"/>
    </source>
</evidence>
<reference evidence="7" key="1">
    <citation type="journal article" date="2019" name="Int. J. Syst. Evol. Microbiol.">
        <title>The Global Catalogue of Microorganisms (GCM) 10K type strain sequencing project: providing services to taxonomists for standard genome sequencing and annotation.</title>
        <authorList>
            <consortium name="The Broad Institute Genomics Platform"/>
            <consortium name="The Broad Institute Genome Sequencing Center for Infectious Disease"/>
            <person name="Wu L."/>
            <person name="Ma J."/>
        </authorList>
    </citation>
    <scope>NUCLEOTIDE SEQUENCE [LARGE SCALE GENOMIC DNA]</scope>
    <source>
        <strain evidence="7">KCTC 12907</strain>
    </source>
</reference>
<dbReference type="PRINTS" id="PR00411">
    <property type="entry name" value="PNDRDTASEI"/>
</dbReference>
<keyword evidence="1" id="KW-0285">Flavoprotein</keyword>
<feature type="chain" id="PRO_5046360915" evidence="3">
    <location>
        <begin position="20"/>
        <end position="522"/>
    </location>
</feature>
<proteinExistence type="predicted"/>
<dbReference type="PIRSF" id="PIRSF000171">
    <property type="entry name" value="SDHA_APRA_LASPO"/>
    <property type="match status" value="1"/>
</dbReference>
<sequence length="522" mass="56515">MILKSDVLVIGGGPAGAWAAITAAAAGASVALADKGYCGSSGAAAASGSGIIYTKPDPETRSQAIQSRYTLGGGLSDPELSMRVLEQTHDNMHQLVEWGYPCPVGDGQLPYLKSLQGPEYMRLMRKRVKKAGVRILDHSPALELLVDEEGVGGAAGVRLQEGDDWRVEAGAVVIATGGCAFLSNALGSNVLTGDGYLLGAEAGADMSGMEFSNAYYICPTFSSVTKGAFYRYATFYRGDGTPIEGADAMRGKSIIARTLLQEPVYCRLDRAPEHLKPLLRYSQSIFFLPFERMGIDPFTELFPITLRFEGTVRGTGGLDILNERCETRVPGLYAAGDAATRELFCGAATGGGSHNSAWAMSSGVFAGKAAASYGMGLGQRKHLRVLRGANSARTDRAMSVDKQGVNQRWRDHVNAVQQQVAPYELNLFRSGDKLKRSLDILHRTWRQVSAEDEFSMQMRQAEAMSATARWMYASALLRTESRGMHRREDYPATDARYQHRIVSGGLDRIWAKPLKDGGKVDD</sequence>
<dbReference type="PANTHER" id="PTHR11632">
    <property type="entry name" value="SUCCINATE DEHYDROGENASE 2 FLAVOPROTEIN SUBUNIT"/>
    <property type="match status" value="1"/>
</dbReference>